<evidence type="ECO:0000313" key="2">
    <source>
        <dbReference type="Proteomes" id="UP000828390"/>
    </source>
</evidence>
<comment type="caution">
    <text evidence="1">The sequence shown here is derived from an EMBL/GenBank/DDBJ whole genome shotgun (WGS) entry which is preliminary data.</text>
</comment>
<protein>
    <submittedName>
        <fullName evidence="1">Uncharacterized protein</fullName>
    </submittedName>
</protein>
<dbReference type="EMBL" id="JAIWYP010000003">
    <property type="protein sequence ID" value="KAH3851904.1"/>
    <property type="molecule type" value="Genomic_DNA"/>
</dbReference>
<reference evidence="1" key="1">
    <citation type="journal article" date="2019" name="bioRxiv">
        <title>The Genome of the Zebra Mussel, Dreissena polymorpha: A Resource for Invasive Species Research.</title>
        <authorList>
            <person name="McCartney M.A."/>
            <person name="Auch B."/>
            <person name="Kono T."/>
            <person name="Mallez S."/>
            <person name="Zhang Y."/>
            <person name="Obille A."/>
            <person name="Becker A."/>
            <person name="Abrahante J.E."/>
            <person name="Garbe J."/>
            <person name="Badalamenti J.P."/>
            <person name="Herman A."/>
            <person name="Mangelson H."/>
            <person name="Liachko I."/>
            <person name="Sullivan S."/>
            <person name="Sone E.D."/>
            <person name="Koren S."/>
            <person name="Silverstein K.A.T."/>
            <person name="Beckman K.B."/>
            <person name="Gohl D.M."/>
        </authorList>
    </citation>
    <scope>NUCLEOTIDE SEQUENCE</scope>
    <source>
        <strain evidence="1">Duluth1</strain>
        <tissue evidence="1">Whole animal</tissue>
    </source>
</reference>
<reference evidence="1" key="2">
    <citation type="submission" date="2020-11" db="EMBL/GenBank/DDBJ databases">
        <authorList>
            <person name="McCartney M.A."/>
            <person name="Auch B."/>
            <person name="Kono T."/>
            <person name="Mallez S."/>
            <person name="Becker A."/>
            <person name="Gohl D.M."/>
            <person name="Silverstein K.A.T."/>
            <person name="Koren S."/>
            <person name="Bechman K.B."/>
            <person name="Herman A."/>
            <person name="Abrahante J.E."/>
            <person name="Garbe J."/>
        </authorList>
    </citation>
    <scope>NUCLEOTIDE SEQUENCE</scope>
    <source>
        <strain evidence="1">Duluth1</strain>
        <tissue evidence="1">Whole animal</tissue>
    </source>
</reference>
<proteinExistence type="predicted"/>
<evidence type="ECO:0000313" key="1">
    <source>
        <dbReference type="EMBL" id="KAH3851904.1"/>
    </source>
</evidence>
<dbReference type="Proteomes" id="UP000828390">
    <property type="component" value="Unassembled WGS sequence"/>
</dbReference>
<dbReference type="Gene3D" id="1.20.870.10">
    <property type="entry name" value="Son of sevenless (SoS) protein Chain: S domain 1"/>
    <property type="match status" value="1"/>
</dbReference>
<name>A0A9D4L5Y6_DREPO</name>
<keyword evidence="2" id="KW-1185">Reference proteome</keyword>
<gene>
    <name evidence="1" type="ORF">DPMN_094391</name>
</gene>
<dbReference type="AlphaFoldDB" id="A0A9D4L5Y6"/>
<accession>A0A9D4L5Y6</accession>
<organism evidence="1 2">
    <name type="scientific">Dreissena polymorpha</name>
    <name type="common">Zebra mussel</name>
    <name type="synonym">Mytilus polymorpha</name>
    <dbReference type="NCBI Taxonomy" id="45954"/>
    <lineage>
        <taxon>Eukaryota</taxon>
        <taxon>Metazoa</taxon>
        <taxon>Spiralia</taxon>
        <taxon>Lophotrochozoa</taxon>
        <taxon>Mollusca</taxon>
        <taxon>Bivalvia</taxon>
        <taxon>Autobranchia</taxon>
        <taxon>Heteroconchia</taxon>
        <taxon>Euheterodonta</taxon>
        <taxon>Imparidentia</taxon>
        <taxon>Neoheterodontei</taxon>
        <taxon>Myida</taxon>
        <taxon>Dreissenoidea</taxon>
        <taxon>Dreissenidae</taxon>
        <taxon>Dreissena</taxon>
    </lineage>
</organism>
<sequence length="66" mass="7807">MLPNENLENVQDDFLHDVCRLRYWIRQFPVQFDLDSKLQSVIKAFGTLVQHKGNSTFRELIDLSKV</sequence>